<dbReference type="EMBL" id="GEEE01018006">
    <property type="protein sequence ID" value="JAP45219.1"/>
    <property type="molecule type" value="Transcribed_RNA"/>
</dbReference>
<evidence type="ECO:0000313" key="11">
    <source>
        <dbReference type="EMBL" id="JAP45219.1"/>
    </source>
</evidence>
<sequence length="228" mass="25908">MFVCICCGDEASTLYTIYSPEIINCQSCKSCGKIVDKYVEYDIAIVIIDLLVCKLEAYRHILWNVYFPRLPQLFILSCILSGFSAWITTTNLGDLPIDTVHATINSELYVYILLKAFSSFLIGCTLYLFGFIIRFKIKSIDIIKVLALTNLCSLLTLLAHPWRFRVAMRSPIWAGYFPAILTFISRLTTTIPSYKALTNASYTFCCLVSFVACSTAFYFEIRFIQQAS</sequence>
<feature type="transmembrane region" description="Helical" evidence="10">
    <location>
        <begin position="108"/>
        <end position="133"/>
    </location>
</feature>
<keyword evidence="3 10" id="KW-0813">Transport</keyword>
<keyword evidence="5 10" id="KW-0256">Endoplasmic reticulum</keyword>
<evidence type="ECO:0000256" key="2">
    <source>
        <dbReference type="ARBA" id="ARBA00009187"/>
    </source>
</evidence>
<dbReference type="GO" id="GO:0006665">
    <property type="term" value="P:sphingolipid metabolic process"/>
    <property type="evidence" value="ECO:0007669"/>
    <property type="project" value="TreeGrafter"/>
</dbReference>
<dbReference type="GO" id="GO:0005789">
    <property type="term" value="C:endoplasmic reticulum membrane"/>
    <property type="evidence" value="ECO:0007669"/>
    <property type="project" value="UniProtKB-SubCell"/>
</dbReference>
<dbReference type="GO" id="GO:0032541">
    <property type="term" value="C:cortical endoplasmic reticulum"/>
    <property type="evidence" value="ECO:0007669"/>
    <property type="project" value="TreeGrafter"/>
</dbReference>
<feature type="transmembrane region" description="Helical" evidence="10">
    <location>
        <begin position="145"/>
        <end position="164"/>
    </location>
</feature>
<name>A0A0X3NZX4_SCHSO</name>
<evidence type="ECO:0000256" key="1">
    <source>
        <dbReference type="ARBA" id="ARBA00004477"/>
    </source>
</evidence>
<dbReference type="InterPro" id="IPR007290">
    <property type="entry name" value="Arv1"/>
</dbReference>
<dbReference type="PANTHER" id="PTHR14467:SF0">
    <property type="entry name" value="PROTEIN ARV1"/>
    <property type="match status" value="1"/>
</dbReference>
<feature type="transmembrane region" description="Helical" evidence="10">
    <location>
        <begin position="70"/>
        <end position="88"/>
    </location>
</feature>
<dbReference type="GO" id="GO:0005794">
    <property type="term" value="C:Golgi apparatus"/>
    <property type="evidence" value="ECO:0007669"/>
    <property type="project" value="TreeGrafter"/>
</dbReference>
<reference evidence="12 13" key="3">
    <citation type="submission" date="2018-11" db="EMBL/GenBank/DDBJ databases">
        <authorList>
            <consortium name="Pathogen Informatics"/>
        </authorList>
    </citation>
    <scope>NUCLEOTIDE SEQUENCE [LARGE SCALE GENOMIC DNA]</scope>
    <source>
        <strain evidence="12 13">NST_G2</strain>
    </source>
</reference>
<gene>
    <name evidence="11" type="primary">ARV1</name>
    <name evidence="12" type="ORF">SSLN_LOCUS1749</name>
    <name evidence="11" type="ORF">TR74170</name>
</gene>
<organism evidence="11">
    <name type="scientific">Schistocephalus solidus</name>
    <name type="common">Tapeworm</name>
    <dbReference type="NCBI Taxonomy" id="70667"/>
    <lineage>
        <taxon>Eukaryota</taxon>
        <taxon>Metazoa</taxon>
        <taxon>Spiralia</taxon>
        <taxon>Lophotrochozoa</taxon>
        <taxon>Platyhelminthes</taxon>
        <taxon>Cestoda</taxon>
        <taxon>Eucestoda</taxon>
        <taxon>Diphyllobothriidea</taxon>
        <taxon>Diphyllobothriidae</taxon>
        <taxon>Schistocephalus</taxon>
    </lineage>
</organism>
<dbReference type="Pfam" id="PF04161">
    <property type="entry name" value="Arv1"/>
    <property type="match status" value="1"/>
</dbReference>
<evidence type="ECO:0000256" key="4">
    <source>
        <dbReference type="ARBA" id="ARBA00022692"/>
    </source>
</evidence>
<comment type="subcellular location">
    <subcellularLocation>
        <location evidence="1 10">Endoplasmic reticulum membrane</location>
        <topology evidence="1 10">Multi-pass membrane protein</topology>
    </subcellularLocation>
</comment>
<dbReference type="OrthoDB" id="2192830at2759"/>
<keyword evidence="8 10" id="KW-0443">Lipid metabolism</keyword>
<keyword evidence="13" id="KW-1185">Reference proteome</keyword>
<proteinExistence type="inferred from homology"/>
<evidence type="ECO:0000256" key="5">
    <source>
        <dbReference type="ARBA" id="ARBA00022824"/>
    </source>
</evidence>
<dbReference type="PANTHER" id="PTHR14467">
    <property type="entry name" value="ARV1"/>
    <property type="match status" value="1"/>
</dbReference>
<evidence type="ECO:0000256" key="9">
    <source>
        <dbReference type="ARBA" id="ARBA00023136"/>
    </source>
</evidence>
<dbReference type="GO" id="GO:0097036">
    <property type="term" value="P:regulation of plasma membrane sterol distribution"/>
    <property type="evidence" value="ECO:0007669"/>
    <property type="project" value="UniProtKB-UniRule"/>
</dbReference>
<keyword evidence="9 10" id="KW-0472">Membrane</keyword>
<accession>A0A0X3NZX4</accession>
<feature type="transmembrane region" description="Helical" evidence="10">
    <location>
        <begin position="170"/>
        <end position="188"/>
    </location>
</feature>
<dbReference type="Proteomes" id="UP000275846">
    <property type="component" value="Unassembled WGS sequence"/>
</dbReference>
<dbReference type="WBParaSite" id="SSLN_0000181601-mRNA-1">
    <property type="protein sequence ID" value="SSLN_0000181601-mRNA-1"/>
    <property type="gene ID" value="SSLN_0000181601"/>
</dbReference>
<keyword evidence="6 10" id="KW-1133">Transmembrane helix</keyword>
<evidence type="ECO:0000256" key="7">
    <source>
        <dbReference type="ARBA" id="ARBA00023055"/>
    </source>
</evidence>
<dbReference type="AlphaFoldDB" id="A0A0X3NZX4"/>
<evidence type="ECO:0000313" key="14">
    <source>
        <dbReference type="WBParaSite" id="SSLN_0000181601-mRNA-1"/>
    </source>
</evidence>
<reference evidence="11" key="1">
    <citation type="submission" date="2016-01" db="EMBL/GenBank/DDBJ databases">
        <title>Reference transcriptome for the parasite Schistocephalus solidus: insights into the molecular evolution of parasitism.</title>
        <authorList>
            <person name="Hebert F.O."/>
            <person name="Grambauer S."/>
            <person name="Barber I."/>
            <person name="Landry C.R."/>
            <person name="Aubin-Horth N."/>
        </authorList>
    </citation>
    <scope>NUCLEOTIDE SEQUENCE</scope>
</reference>
<keyword evidence="4 10" id="KW-0812">Transmembrane</keyword>
<evidence type="ECO:0000313" key="13">
    <source>
        <dbReference type="Proteomes" id="UP000275846"/>
    </source>
</evidence>
<comment type="similarity">
    <text evidence="2 10">Belongs to the ARV1 family.</text>
</comment>
<evidence type="ECO:0000256" key="10">
    <source>
        <dbReference type="RuleBase" id="RU368065"/>
    </source>
</evidence>
<evidence type="ECO:0000313" key="12">
    <source>
        <dbReference type="EMBL" id="VDL88134.1"/>
    </source>
</evidence>
<dbReference type="GO" id="GO:0032366">
    <property type="term" value="P:intracellular sterol transport"/>
    <property type="evidence" value="ECO:0007669"/>
    <property type="project" value="UniProtKB-UniRule"/>
</dbReference>
<keyword evidence="7 10" id="KW-0445">Lipid transport</keyword>
<protein>
    <recommendedName>
        <fullName evidence="10">Protein ARV</fullName>
    </recommendedName>
</protein>
<feature type="transmembrane region" description="Helical" evidence="10">
    <location>
        <begin position="200"/>
        <end position="219"/>
    </location>
</feature>
<evidence type="ECO:0000256" key="8">
    <source>
        <dbReference type="ARBA" id="ARBA00023098"/>
    </source>
</evidence>
<evidence type="ECO:0000256" key="6">
    <source>
        <dbReference type="ARBA" id="ARBA00022989"/>
    </source>
</evidence>
<comment type="function">
    <text evidence="10">Mediator of sterol homeostasis involved in sterol uptake, trafficking and distribution into membranes.</text>
</comment>
<dbReference type="EMBL" id="UYSU01006302">
    <property type="protein sequence ID" value="VDL88134.1"/>
    <property type="molecule type" value="Genomic_DNA"/>
</dbReference>
<dbReference type="STRING" id="70667.A0A0X3NZX4"/>
<reference evidence="14" key="2">
    <citation type="submission" date="2016-06" db="UniProtKB">
        <authorList>
            <consortium name="WormBaseParasite"/>
        </authorList>
    </citation>
    <scope>IDENTIFICATION</scope>
</reference>
<dbReference type="GO" id="GO:0016125">
    <property type="term" value="P:sterol metabolic process"/>
    <property type="evidence" value="ECO:0007669"/>
    <property type="project" value="UniProtKB-UniRule"/>
</dbReference>
<evidence type="ECO:0000256" key="3">
    <source>
        <dbReference type="ARBA" id="ARBA00022448"/>
    </source>
</evidence>